<dbReference type="OrthoDB" id="46252at2157"/>
<dbReference type="InterPro" id="IPR045864">
    <property type="entry name" value="aa-tRNA-synth_II/BPL/LPL"/>
</dbReference>
<dbReference type="AlphaFoldDB" id="A0A2U1S7B6"/>
<dbReference type="EC" id="6.3.4.15" evidence="5"/>
<keyword evidence="3" id="KW-0067">ATP-binding</keyword>
<evidence type="ECO:0000256" key="3">
    <source>
        <dbReference type="ARBA" id="ARBA00022840"/>
    </source>
</evidence>
<dbReference type="Gene3D" id="2.30.30.100">
    <property type="match status" value="1"/>
</dbReference>
<keyword evidence="6" id="KW-1185">Reference proteome</keyword>
<dbReference type="PANTHER" id="PTHR12835">
    <property type="entry name" value="BIOTIN PROTEIN LIGASE"/>
    <property type="match status" value="1"/>
</dbReference>
<dbReference type="NCBIfam" id="TIGR00121">
    <property type="entry name" value="birA_ligase"/>
    <property type="match status" value="1"/>
</dbReference>
<dbReference type="EMBL" id="MZGU01000004">
    <property type="protein sequence ID" value="PWB86017.1"/>
    <property type="molecule type" value="Genomic_DNA"/>
</dbReference>
<evidence type="ECO:0000259" key="4">
    <source>
        <dbReference type="PROSITE" id="PS51733"/>
    </source>
</evidence>
<dbReference type="SUPFAM" id="SSF55681">
    <property type="entry name" value="Class II aaRS and biotin synthetases"/>
    <property type="match status" value="1"/>
</dbReference>
<evidence type="ECO:0000256" key="2">
    <source>
        <dbReference type="ARBA" id="ARBA00022741"/>
    </source>
</evidence>
<keyword evidence="1 5" id="KW-0436">Ligase</keyword>
<dbReference type="Proteomes" id="UP000245577">
    <property type="component" value="Unassembled WGS sequence"/>
</dbReference>
<dbReference type="GO" id="GO:0004077">
    <property type="term" value="F:biotin--[biotin carboxyl-carrier protein] ligase activity"/>
    <property type="evidence" value="ECO:0007669"/>
    <property type="project" value="UniProtKB-EC"/>
</dbReference>
<name>A0A2U1S7B6_9EURY</name>
<evidence type="ECO:0000256" key="1">
    <source>
        <dbReference type="ARBA" id="ARBA00022598"/>
    </source>
</evidence>
<protein>
    <submittedName>
        <fullName evidence="5">Bifunctional ligase/repressor BirA</fullName>
        <ecNumber evidence="5">6.3.4.15</ecNumber>
    </submittedName>
</protein>
<dbReference type="PROSITE" id="PS51733">
    <property type="entry name" value="BPL_LPL_CATALYTIC"/>
    <property type="match status" value="1"/>
</dbReference>
<evidence type="ECO:0000313" key="5">
    <source>
        <dbReference type="EMBL" id="PWB86017.1"/>
    </source>
</evidence>
<dbReference type="SUPFAM" id="SSF50037">
    <property type="entry name" value="C-terminal domain of transcriptional repressors"/>
    <property type="match status" value="1"/>
</dbReference>
<proteinExistence type="predicted"/>
<keyword evidence="2" id="KW-0547">Nucleotide-binding</keyword>
<comment type="caution">
    <text evidence="5">The sequence shown here is derived from an EMBL/GenBank/DDBJ whole genome shotgun (WGS) entry which is preliminary data.</text>
</comment>
<dbReference type="InterPro" id="IPR008988">
    <property type="entry name" value="Transcriptional_repressor_C"/>
</dbReference>
<dbReference type="RefSeq" id="WP_116669656.1">
    <property type="nucleotide sequence ID" value="NZ_CALIUN010000013.1"/>
</dbReference>
<dbReference type="GO" id="GO:0005524">
    <property type="term" value="F:ATP binding"/>
    <property type="evidence" value="ECO:0007669"/>
    <property type="project" value="UniProtKB-KW"/>
</dbReference>
<dbReference type="InterPro" id="IPR004408">
    <property type="entry name" value="Biotin_CoA_COase_ligase"/>
</dbReference>
<reference evidence="5 6" key="1">
    <citation type="submission" date="2017-03" db="EMBL/GenBank/DDBJ databases">
        <title>Genome sequence of Methanobrevibacter wosei.</title>
        <authorList>
            <person name="Poehlein A."/>
            <person name="Seedorf H."/>
            <person name="Daniel R."/>
        </authorList>
    </citation>
    <scope>NUCLEOTIDE SEQUENCE [LARGE SCALE GENOMIC DNA]</scope>
    <source>
        <strain evidence="5 6">DSM 11979</strain>
    </source>
</reference>
<dbReference type="CDD" id="cd16442">
    <property type="entry name" value="BPL"/>
    <property type="match status" value="1"/>
</dbReference>
<gene>
    <name evidence="5" type="primary">birA</name>
    <name evidence="5" type="ORF">MBBWO_08700</name>
</gene>
<organism evidence="5 6">
    <name type="scientific">Methanobrevibacter woesei</name>
    <dbReference type="NCBI Taxonomy" id="190976"/>
    <lineage>
        <taxon>Archaea</taxon>
        <taxon>Methanobacteriati</taxon>
        <taxon>Methanobacteriota</taxon>
        <taxon>Methanomada group</taxon>
        <taxon>Methanobacteria</taxon>
        <taxon>Methanobacteriales</taxon>
        <taxon>Methanobacteriaceae</taxon>
        <taxon>Methanobrevibacter</taxon>
    </lineage>
</organism>
<feature type="domain" description="BPL/LPL catalytic" evidence="4">
    <location>
        <begin position="59"/>
        <end position="239"/>
    </location>
</feature>
<dbReference type="InterPro" id="IPR004143">
    <property type="entry name" value="BPL_LPL_catalytic"/>
</dbReference>
<accession>A0A2U1S7B6</accession>
<dbReference type="Pfam" id="PF03099">
    <property type="entry name" value="BPL_LplA_LipB"/>
    <property type="match status" value="1"/>
</dbReference>
<dbReference type="Gene3D" id="3.30.930.10">
    <property type="entry name" value="Bira Bifunctional Protein, Domain 2"/>
    <property type="match status" value="1"/>
</dbReference>
<dbReference type="InterPro" id="IPR003142">
    <property type="entry name" value="BPL_C"/>
</dbReference>
<sequence length="305" mass="34373">MRDEISKLLEKEGILSKESLKELSQLDIHKFFDNVKELGEEKTEHIQKEKITKDLNTSFIGKEIYIFKEVMSTNTVAKFFAENKVSDGTVIISEKQTNAKGRSGKPWDSPLGGVWLSIILNPRIDYSKLPMITLATGVAVAKTLERLGIEDVEIKWPNDVLINGEKVSGILTEAIAKFNTIESIIVGVGLDVNLDLSDFSDDLQGKITSLKVITGKEFDENDIIRTFLEEFEKICKLFIDGEYENVLNQWRKRSYTIGKIVEVRKPYNKTYDGYVTGINKEGALIVEKIDGTLEKVVSGECIIKN</sequence>
<evidence type="ECO:0000313" key="6">
    <source>
        <dbReference type="Proteomes" id="UP000245577"/>
    </source>
</evidence>
<dbReference type="Pfam" id="PF02237">
    <property type="entry name" value="BPL_C"/>
    <property type="match status" value="1"/>
</dbReference>
<dbReference type="GO" id="GO:0005737">
    <property type="term" value="C:cytoplasm"/>
    <property type="evidence" value="ECO:0007669"/>
    <property type="project" value="TreeGrafter"/>
</dbReference>
<dbReference type="PANTHER" id="PTHR12835:SF5">
    <property type="entry name" value="BIOTIN--PROTEIN LIGASE"/>
    <property type="match status" value="1"/>
</dbReference>